<protein>
    <submittedName>
        <fullName evidence="2">Uncharacterized protein</fullName>
    </submittedName>
</protein>
<evidence type="ECO:0000313" key="3">
    <source>
        <dbReference type="Proteomes" id="UP001500840"/>
    </source>
</evidence>
<keyword evidence="3" id="KW-1185">Reference proteome</keyword>
<organism evidence="2 3">
    <name type="scientific">Novipirellula rosea</name>
    <dbReference type="NCBI Taxonomy" id="1031540"/>
    <lineage>
        <taxon>Bacteria</taxon>
        <taxon>Pseudomonadati</taxon>
        <taxon>Planctomycetota</taxon>
        <taxon>Planctomycetia</taxon>
        <taxon>Pirellulales</taxon>
        <taxon>Pirellulaceae</taxon>
        <taxon>Novipirellula</taxon>
    </lineage>
</organism>
<keyword evidence="1" id="KW-0732">Signal</keyword>
<accession>A0ABP8MCZ5</accession>
<evidence type="ECO:0000313" key="2">
    <source>
        <dbReference type="EMBL" id="GAA4448649.1"/>
    </source>
</evidence>
<comment type="caution">
    <text evidence="2">The sequence shown here is derived from an EMBL/GenBank/DDBJ whole genome shotgun (WGS) entry which is preliminary data.</text>
</comment>
<evidence type="ECO:0000256" key="1">
    <source>
        <dbReference type="SAM" id="SignalP"/>
    </source>
</evidence>
<gene>
    <name evidence="2" type="ORF">GCM10023156_12060</name>
</gene>
<dbReference type="EMBL" id="BAABGA010000017">
    <property type="protein sequence ID" value="GAA4448649.1"/>
    <property type="molecule type" value="Genomic_DNA"/>
</dbReference>
<dbReference type="Proteomes" id="UP001500840">
    <property type="component" value="Unassembled WGS sequence"/>
</dbReference>
<proteinExistence type="predicted"/>
<feature type="signal peptide" evidence="1">
    <location>
        <begin position="1"/>
        <end position="25"/>
    </location>
</feature>
<sequence length="61" mass="6327">MKKTLLIIYLCFGMSVCAWYSVAAAKGWQAPNLGFVDGFAAGRVSGGGYGRSYGGSWGGGK</sequence>
<reference evidence="3" key="1">
    <citation type="journal article" date="2019" name="Int. J. Syst. Evol. Microbiol.">
        <title>The Global Catalogue of Microorganisms (GCM) 10K type strain sequencing project: providing services to taxonomists for standard genome sequencing and annotation.</title>
        <authorList>
            <consortium name="The Broad Institute Genomics Platform"/>
            <consortium name="The Broad Institute Genome Sequencing Center for Infectious Disease"/>
            <person name="Wu L."/>
            <person name="Ma J."/>
        </authorList>
    </citation>
    <scope>NUCLEOTIDE SEQUENCE [LARGE SCALE GENOMIC DNA]</scope>
    <source>
        <strain evidence="3">JCM 17759</strain>
    </source>
</reference>
<dbReference type="RefSeq" id="WP_339945068.1">
    <property type="nucleotide sequence ID" value="NZ_BAABGA010000017.1"/>
</dbReference>
<name>A0ABP8MCZ5_9BACT</name>
<feature type="chain" id="PRO_5045038754" evidence="1">
    <location>
        <begin position="26"/>
        <end position="61"/>
    </location>
</feature>